<feature type="compositionally biased region" description="Polar residues" evidence="1">
    <location>
        <begin position="383"/>
        <end position="393"/>
    </location>
</feature>
<dbReference type="Gene3D" id="1.10.510.10">
    <property type="entry name" value="Transferase(Phosphotransferase) domain 1"/>
    <property type="match status" value="1"/>
</dbReference>
<dbReference type="PROSITE" id="PS50011">
    <property type="entry name" value="PROTEIN_KINASE_DOM"/>
    <property type="match status" value="1"/>
</dbReference>
<keyword evidence="4" id="KW-1185">Reference proteome</keyword>
<feature type="region of interest" description="Disordered" evidence="1">
    <location>
        <begin position="426"/>
        <end position="453"/>
    </location>
</feature>
<feature type="compositionally biased region" description="Basic and acidic residues" evidence="1">
    <location>
        <begin position="443"/>
        <end position="453"/>
    </location>
</feature>
<keyword evidence="3" id="KW-0418">Kinase</keyword>
<dbReference type="OrthoDB" id="4062651at2759"/>
<dbReference type="InterPro" id="IPR000719">
    <property type="entry name" value="Prot_kinase_dom"/>
</dbReference>
<sequence>MSHISIFQPEEGFISSKSTPLPPSFIALKEACASSQTLLPSLDAFLRGTGPETLAKLMGPGATEVADFFDTLITNKLGDDPKLRRRTMRLLRSLCGSWGLLPASYTLQGEFTVQDFIPYARGGFSYVWPATMGDKKVAVKVIITADAKLKKQLSKEAILWKHFKHRNILPLLGVSIKISGNKARNPCLVSPWMKNGSIFLFAKRYPSFNRFNLLMDVCDGLIYLHSEGFTHGDLKGDNVLIDDEERAVLADFGFARIAQISNWSDPGGTPAYMAPELFKADRSRSQQLENAIDVFALGTLIHEVLSGQKPFHHRKPEVIRALAMGGKRLELPLWTSIPNHSIWEMIERCRTSEPTERPKLSDVRGCLASASADPPEVWPSPPTSDDSLCGSSPQAKTFVTGSPYLASFSTEPPVNQYASATGEVGITSASSQTRLPCGLIRGGSERGNERREP</sequence>
<evidence type="ECO:0000313" key="4">
    <source>
        <dbReference type="Proteomes" id="UP000736335"/>
    </source>
</evidence>
<feature type="domain" description="Protein kinase" evidence="2">
    <location>
        <begin position="113"/>
        <end position="377"/>
    </location>
</feature>
<comment type="caution">
    <text evidence="3">The sequence shown here is derived from an EMBL/GenBank/DDBJ whole genome shotgun (WGS) entry which is preliminary data.</text>
</comment>
<dbReference type="PANTHER" id="PTHR44329">
    <property type="entry name" value="SERINE/THREONINE-PROTEIN KINASE TNNI3K-RELATED"/>
    <property type="match status" value="1"/>
</dbReference>
<reference evidence="3" key="2">
    <citation type="submission" date="2020-11" db="EMBL/GenBank/DDBJ databases">
        <authorList>
            <consortium name="DOE Joint Genome Institute"/>
            <person name="Kuo A."/>
            <person name="Miyauchi S."/>
            <person name="Kiss E."/>
            <person name="Drula E."/>
            <person name="Kohler A."/>
            <person name="Sanchez-Garcia M."/>
            <person name="Andreopoulos B."/>
            <person name="Barry K.W."/>
            <person name="Bonito G."/>
            <person name="Buee M."/>
            <person name="Carver A."/>
            <person name="Chen C."/>
            <person name="Cichocki N."/>
            <person name="Clum A."/>
            <person name="Culley D."/>
            <person name="Crous P.W."/>
            <person name="Fauchery L."/>
            <person name="Girlanda M."/>
            <person name="Hayes R."/>
            <person name="Keri Z."/>
            <person name="Labutti K."/>
            <person name="Lipzen A."/>
            <person name="Lombard V."/>
            <person name="Magnuson J."/>
            <person name="Maillard F."/>
            <person name="Morin E."/>
            <person name="Murat C."/>
            <person name="Nolan M."/>
            <person name="Ohm R."/>
            <person name="Pangilinan J."/>
            <person name="Pereira M."/>
            <person name="Perotto S."/>
            <person name="Peter M."/>
            <person name="Riley R."/>
            <person name="Sitrit Y."/>
            <person name="Stielow B."/>
            <person name="Szollosi G."/>
            <person name="Zifcakova L."/>
            <person name="Stursova M."/>
            <person name="Spatafora J.W."/>
            <person name="Tedersoo L."/>
            <person name="Vaario L.-M."/>
            <person name="Yamada A."/>
            <person name="Yan M."/>
            <person name="Wang P."/>
            <person name="Xu J."/>
            <person name="Bruns T."/>
            <person name="Baldrian P."/>
            <person name="Vilgalys R."/>
            <person name="Henrissat B."/>
            <person name="Grigoriev I.V."/>
            <person name="Hibbett D."/>
            <person name="Nagy L.G."/>
            <person name="Martin F.M."/>
        </authorList>
    </citation>
    <scope>NUCLEOTIDE SEQUENCE</scope>
    <source>
        <strain evidence="3">UH-Tt-Lm1</strain>
    </source>
</reference>
<name>A0A9P6H8D3_9AGAM</name>
<protein>
    <submittedName>
        <fullName evidence="3">Kinase-like domain-containing protein</fullName>
    </submittedName>
</protein>
<gene>
    <name evidence="3" type="ORF">BJ322DRAFT_235807</name>
</gene>
<evidence type="ECO:0000313" key="3">
    <source>
        <dbReference type="EMBL" id="KAF9781645.1"/>
    </source>
</evidence>
<dbReference type="GO" id="GO:0004674">
    <property type="term" value="F:protein serine/threonine kinase activity"/>
    <property type="evidence" value="ECO:0007669"/>
    <property type="project" value="TreeGrafter"/>
</dbReference>
<dbReference type="InterPro" id="IPR051681">
    <property type="entry name" value="Ser/Thr_Kinases-Pseudokinases"/>
</dbReference>
<dbReference type="InterPro" id="IPR008271">
    <property type="entry name" value="Ser/Thr_kinase_AS"/>
</dbReference>
<evidence type="ECO:0000259" key="2">
    <source>
        <dbReference type="PROSITE" id="PS50011"/>
    </source>
</evidence>
<dbReference type="Pfam" id="PF00069">
    <property type="entry name" value="Pkinase"/>
    <property type="match status" value="1"/>
</dbReference>
<proteinExistence type="predicted"/>
<evidence type="ECO:0000256" key="1">
    <source>
        <dbReference type="SAM" id="MobiDB-lite"/>
    </source>
</evidence>
<dbReference type="Proteomes" id="UP000736335">
    <property type="component" value="Unassembled WGS sequence"/>
</dbReference>
<dbReference type="SMART" id="SM00220">
    <property type="entry name" value="S_TKc"/>
    <property type="match status" value="1"/>
</dbReference>
<dbReference type="AlphaFoldDB" id="A0A9P6H8D3"/>
<accession>A0A9P6H8D3</accession>
<reference evidence="3" key="1">
    <citation type="journal article" date="2020" name="Nat. Commun.">
        <title>Large-scale genome sequencing of mycorrhizal fungi provides insights into the early evolution of symbiotic traits.</title>
        <authorList>
            <person name="Miyauchi S."/>
            <person name="Kiss E."/>
            <person name="Kuo A."/>
            <person name="Drula E."/>
            <person name="Kohler A."/>
            <person name="Sanchez-Garcia M."/>
            <person name="Morin E."/>
            <person name="Andreopoulos B."/>
            <person name="Barry K.W."/>
            <person name="Bonito G."/>
            <person name="Buee M."/>
            <person name="Carver A."/>
            <person name="Chen C."/>
            <person name="Cichocki N."/>
            <person name="Clum A."/>
            <person name="Culley D."/>
            <person name="Crous P.W."/>
            <person name="Fauchery L."/>
            <person name="Girlanda M."/>
            <person name="Hayes R.D."/>
            <person name="Keri Z."/>
            <person name="LaButti K."/>
            <person name="Lipzen A."/>
            <person name="Lombard V."/>
            <person name="Magnuson J."/>
            <person name="Maillard F."/>
            <person name="Murat C."/>
            <person name="Nolan M."/>
            <person name="Ohm R.A."/>
            <person name="Pangilinan J."/>
            <person name="Pereira M.F."/>
            <person name="Perotto S."/>
            <person name="Peter M."/>
            <person name="Pfister S."/>
            <person name="Riley R."/>
            <person name="Sitrit Y."/>
            <person name="Stielow J.B."/>
            <person name="Szollosi G."/>
            <person name="Zifcakova L."/>
            <person name="Stursova M."/>
            <person name="Spatafora J.W."/>
            <person name="Tedersoo L."/>
            <person name="Vaario L.M."/>
            <person name="Yamada A."/>
            <person name="Yan M."/>
            <person name="Wang P."/>
            <person name="Xu J."/>
            <person name="Bruns T."/>
            <person name="Baldrian P."/>
            <person name="Vilgalys R."/>
            <person name="Dunand C."/>
            <person name="Henrissat B."/>
            <person name="Grigoriev I.V."/>
            <person name="Hibbett D."/>
            <person name="Nagy L.G."/>
            <person name="Martin F.M."/>
        </authorList>
    </citation>
    <scope>NUCLEOTIDE SEQUENCE</scope>
    <source>
        <strain evidence="3">UH-Tt-Lm1</strain>
    </source>
</reference>
<organism evidence="3 4">
    <name type="scientific">Thelephora terrestris</name>
    <dbReference type="NCBI Taxonomy" id="56493"/>
    <lineage>
        <taxon>Eukaryota</taxon>
        <taxon>Fungi</taxon>
        <taxon>Dikarya</taxon>
        <taxon>Basidiomycota</taxon>
        <taxon>Agaricomycotina</taxon>
        <taxon>Agaricomycetes</taxon>
        <taxon>Thelephorales</taxon>
        <taxon>Thelephoraceae</taxon>
        <taxon>Thelephora</taxon>
    </lineage>
</organism>
<dbReference type="SUPFAM" id="SSF56112">
    <property type="entry name" value="Protein kinase-like (PK-like)"/>
    <property type="match status" value="1"/>
</dbReference>
<keyword evidence="3" id="KW-0808">Transferase</keyword>
<dbReference type="PROSITE" id="PS00108">
    <property type="entry name" value="PROTEIN_KINASE_ST"/>
    <property type="match status" value="1"/>
</dbReference>
<dbReference type="InterPro" id="IPR011009">
    <property type="entry name" value="Kinase-like_dom_sf"/>
</dbReference>
<dbReference type="EMBL" id="WIUZ02000013">
    <property type="protein sequence ID" value="KAF9781645.1"/>
    <property type="molecule type" value="Genomic_DNA"/>
</dbReference>
<dbReference type="GO" id="GO:0005524">
    <property type="term" value="F:ATP binding"/>
    <property type="evidence" value="ECO:0007669"/>
    <property type="project" value="InterPro"/>
</dbReference>
<feature type="region of interest" description="Disordered" evidence="1">
    <location>
        <begin position="371"/>
        <end position="393"/>
    </location>
</feature>